<evidence type="ECO:0008006" key="3">
    <source>
        <dbReference type="Google" id="ProtNLM"/>
    </source>
</evidence>
<comment type="caution">
    <text evidence="1">The sequence shown here is derived from an EMBL/GenBank/DDBJ whole genome shotgun (WGS) entry which is preliminary data.</text>
</comment>
<sequence length="536" mass="59489">MNNLNKYILSIAAAASLAVSGCTKNFEDFNKNPYGASNDDLLPDYGLVVGQLKEAQRSIYVYQPAWVTQLQQNLMGDVFGGYMMTPTPFSGNSNNTNYDLVDGWNLYALNPAYSSPEASVMAPLWNVQQITKTAAPDLYAMSKILQVEAMHRVSDIFGPIMYSKYKIRSEDGGYDYDSQQEAYNNFFKDLNEAITILTPLRAKKSTPTFTNADMVYGGSYEKWLQFGNSLRLRLALRIVKADAAKAKTEGEAALAIADGLLSKADDNFSVNIGATIHPLNTISGAWEDIRMGAPMESILKGYNDPRLPKYFLPAEDSMVLKEFKGIRNGIDIDAKTRYQKYSGLVTLPSKLQLMTAAEAWFLKAEAAARGWNGAGSAKDNYESGISTSFDQYNLNANATSYINDAVSTPAPYIDPKSVTPGQNDVKAGDPWLSTITIKWDDGDSFEKKLERIITQKWICIFPDGQEAWSEFRRTGYPKLFPVVINNSGGKISTTVFVRRINIPPDEYLTNPKGVERALKTLKGPDNGGTRLWWDVQ</sequence>
<keyword evidence="2" id="KW-1185">Reference proteome</keyword>
<dbReference type="RefSeq" id="WP_081204888.1">
    <property type="nucleotide sequence ID" value="NZ_FOCZ01000004.1"/>
</dbReference>
<dbReference type="InterPro" id="IPR011990">
    <property type="entry name" value="TPR-like_helical_dom_sf"/>
</dbReference>
<proteinExistence type="predicted"/>
<reference evidence="2" key="1">
    <citation type="submission" date="2016-04" db="EMBL/GenBank/DDBJ databases">
        <authorList>
            <person name="Chen L."/>
            <person name="Zhuang W."/>
            <person name="Wang G."/>
        </authorList>
    </citation>
    <scope>NUCLEOTIDE SEQUENCE [LARGE SCALE GENOMIC DNA]</scope>
    <source>
        <strain evidence="2">17621</strain>
    </source>
</reference>
<dbReference type="EMBL" id="LVXG01000082">
    <property type="protein sequence ID" value="OQP38876.1"/>
    <property type="molecule type" value="Genomic_DNA"/>
</dbReference>
<dbReference type="SUPFAM" id="SSF48452">
    <property type="entry name" value="TPR-like"/>
    <property type="match status" value="1"/>
</dbReference>
<name>A0A1V9DYB9_9BACT</name>
<protein>
    <recommendedName>
        <fullName evidence="3">SusD/RagB family nutrient-binding outer membrane lipoprotein</fullName>
    </recommendedName>
</protein>
<dbReference type="OrthoDB" id="843771at2"/>
<dbReference type="InterPro" id="IPR024302">
    <property type="entry name" value="SusD-like"/>
</dbReference>
<accession>A0A1V9DYB9</accession>
<dbReference type="Pfam" id="PF12741">
    <property type="entry name" value="SusD-like"/>
    <property type="match status" value="1"/>
</dbReference>
<dbReference type="Proteomes" id="UP000192610">
    <property type="component" value="Unassembled WGS sequence"/>
</dbReference>
<evidence type="ECO:0000313" key="2">
    <source>
        <dbReference type="Proteomes" id="UP000192610"/>
    </source>
</evidence>
<dbReference type="AlphaFoldDB" id="A0A1V9DYB9"/>
<dbReference type="PROSITE" id="PS51257">
    <property type="entry name" value="PROKAR_LIPOPROTEIN"/>
    <property type="match status" value="1"/>
</dbReference>
<dbReference type="Gene3D" id="1.25.40.390">
    <property type="match status" value="1"/>
</dbReference>
<organism evidence="1 2">
    <name type="scientific">Niastella yeongjuensis</name>
    <dbReference type="NCBI Taxonomy" id="354355"/>
    <lineage>
        <taxon>Bacteria</taxon>
        <taxon>Pseudomonadati</taxon>
        <taxon>Bacteroidota</taxon>
        <taxon>Chitinophagia</taxon>
        <taxon>Chitinophagales</taxon>
        <taxon>Chitinophagaceae</taxon>
        <taxon>Niastella</taxon>
    </lineage>
</organism>
<evidence type="ECO:0000313" key="1">
    <source>
        <dbReference type="EMBL" id="OQP38876.1"/>
    </source>
</evidence>
<gene>
    <name evidence="1" type="ORF">A4H97_19405</name>
</gene>
<dbReference type="STRING" id="354355.SAMN05660816_02521"/>